<dbReference type="Pfam" id="PF02698">
    <property type="entry name" value="DUF218"/>
    <property type="match status" value="1"/>
</dbReference>
<dbReference type="RefSeq" id="WP_220104442.1">
    <property type="nucleotide sequence ID" value="NZ_JAHZSS010000014.1"/>
</dbReference>
<feature type="region of interest" description="Disordered" evidence="1">
    <location>
        <begin position="264"/>
        <end position="291"/>
    </location>
</feature>
<proteinExistence type="predicted"/>
<evidence type="ECO:0000256" key="1">
    <source>
        <dbReference type="SAM" id="MobiDB-lite"/>
    </source>
</evidence>
<evidence type="ECO:0000256" key="2">
    <source>
        <dbReference type="SAM" id="Phobius"/>
    </source>
</evidence>
<name>A0ABS7EHE5_9GAMM</name>
<feature type="transmembrane region" description="Helical" evidence="2">
    <location>
        <begin position="12"/>
        <end position="33"/>
    </location>
</feature>
<dbReference type="PANTHER" id="PTHR30336">
    <property type="entry name" value="INNER MEMBRANE PROTEIN, PROBABLE PERMEASE"/>
    <property type="match status" value="1"/>
</dbReference>
<evidence type="ECO:0000313" key="4">
    <source>
        <dbReference type="EMBL" id="MBW8191766.1"/>
    </source>
</evidence>
<comment type="caution">
    <text evidence="4">The sequence shown here is derived from an EMBL/GenBank/DDBJ whole genome shotgun (WGS) entry which is preliminary data.</text>
</comment>
<evidence type="ECO:0000259" key="3">
    <source>
        <dbReference type="Pfam" id="PF02698"/>
    </source>
</evidence>
<keyword evidence="5" id="KW-1185">Reference proteome</keyword>
<dbReference type="InterPro" id="IPR003848">
    <property type="entry name" value="DUF218"/>
</dbReference>
<keyword evidence="2" id="KW-0472">Membrane</keyword>
<feature type="transmembrane region" description="Helical" evidence="2">
    <location>
        <begin position="45"/>
        <end position="65"/>
    </location>
</feature>
<dbReference type="Proteomes" id="UP001166251">
    <property type="component" value="Unassembled WGS sequence"/>
</dbReference>
<accession>A0ABS7EHE5</accession>
<keyword evidence="2" id="KW-1133">Transmembrane helix</keyword>
<protein>
    <submittedName>
        <fullName evidence="4">YdcF family protein</fullName>
    </submittedName>
</protein>
<gene>
    <name evidence="4" type="ORF">K0504_12035</name>
</gene>
<reference evidence="4" key="1">
    <citation type="submission" date="2021-07" db="EMBL/GenBank/DDBJ databases">
        <title>Neiella marina sp. nov., isolated from the intestinal content of sea cucumber Apostichopus japonicus.</title>
        <authorList>
            <person name="Bai X."/>
        </authorList>
    </citation>
    <scope>NUCLEOTIDE SEQUENCE</scope>
    <source>
        <strain evidence="4">126</strain>
    </source>
</reference>
<feature type="domain" description="DUF218" evidence="3">
    <location>
        <begin position="85"/>
        <end position="244"/>
    </location>
</feature>
<dbReference type="EMBL" id="JAHZSS010000014">
    <property type="protein sequence ID" value="MBW8191766.1"/>
    <property type="molecule type" value="Genomic_DNA"/>
</dbReference>
<sequence>MDFFTFKKLVGLIFAPMPIGAFLLTWALVVCWLQRSTNWLRWPLTISWLLLVGVTILPFISSWLIEHEGLYPAYSATDKRPVEEILVLGCYANDDPLLPITSQVHTCSRGRLVEALRIWQLHPNAQILLSGGAIQQGQVTQAEIGAQFLIALGLPKHAVRVVNQGHDTQSEAAAYRQLISSDMPVLVTSATHMKRAVRLFTQQGIRVIPAPSEHLMMSPSDQGEMIWQDLVPKPYYLYQIERVWYATLGNAWLTLQSLFERNTAEPPPAALNEQSDTTTDDPPAADKQPSD</sequence>
<dbReference type="CDD" id="cd06259">
    <property type="entry name" value="YdcF-like"/>
    <property type="match status" value="1"/>
</dbReference>
<dbReference type="InterPro" id="IPR051599">
    <property type="entry name" value="Cell_Envelope_Assoc"/>
</dbReference>
<organism evidence="4 5">
    <name type="scientific">Neiella holothuriorum</name>
    <dbReference type="NCBI Taxonomy" id="2870530"/>
    <lineage>
        <taxon>Bacteria</taxon>
        <taxon>Pseudomonadati</taxon>
        <taxon>Pseudomonadota</taxon>
        <taxon>Gammaproteobacteria</taxon>
        <taxon>Alteromonadales</taxon>
        <taxon>Echinimonadaceae</taxon>
        <taxon>Neiella</taxon>
    </lineage>
</organism>
<feature type="compositionally biased region" description="Low complexity" evidence="1">
    <location>
        <begin position="276"/>
        <end position="291"/>
    </location>
</feature>
<keyword evidence="2" id="KW-0812">Transmembrane</keyword>
<evidence type="ECO:0000313" key="5">
    <source>
        <dbReference type="Proteomes" id="UP001166251"/>
    </source>
</evidence>
<dbReference type="PANTHER" id="PTHR30336:SF4">
    <property type="entry name" value="ENVELOPE BIOGENESIS FACTOR ELYC"/>
    <property type="match status" value="1"/>
</dbReference>